<organism evidence="2 3">
    <name type="scientific">Cotesia glomerata</name>
    <name type="common">Lepidopteran parasitic wasp</name>
    <name type="synonym">Apanteles glomeratus</name>
    <dbReference type="NCBI Taxonomy" id="32391"/>
    <lineage>
        <taxon>Eukaryota</taxon>
        <taxon>Metazoa</taxon>
        <taxon>Ecdysozoa</taxon>
        <taxon>Arthropoda</taxon>
        <taxon>Hexapoda</taxon>
        <taxon>Insecta</taxon>
        <taxon>Pterygota</taxon>
        <taxon>Neoptera</taxon>
        <taxon>Endopterygota</taxon>
        <taxon>Hymenoptera</taxon>
        <taxon>Apocrita</taxon>
        <taxon>Ichneumonoidea</taxon>
        <taxon>Braconidae</taxon>
        <taxon>Microgastrinae</taxon>
        <taxon>Cotesia</taxon>
    </lineage>
</organism>
<accession>A0AAV7I1B5</accession>
<reference evidence="2 3" key="1">
    <citation type="journal article" date="2021" name="J. Hered.">
        <title>A chromosome-level genome assembly of the parasitoid wasp, Cotesia glomerata (Hymenoptera: Braconidae).</title>
        <authorList>
            <person name="Pinto B.J."/>
            <person name="Weis J.J."/>
            <person name="Gamble T."/>
            <person name="Ode P.J."/>
            <person name="Paul R."/>
            <person name="Zaspel J.M."/>
        </authorList>
    </citation>
    <scope>NUCLEOTIDE SEQUENCE [LARGE SCALE GENOMIC DNA]</scope>
    <source>
        <strain evidence="2">CgM1</strain>
    </source>
</reference>
<gene>
    <name evidence="2" type="ORF">KQX54_002946</name>
</gene>
<dbReference type="EMBL" id="JAHXZJ010002610">
    <property type="protein sequence ID" value="KAH0537993.1"/>
    <property type="molecule type" value="Genomic_DNA"/>
</dbReference>
<dbReference type="Proteomes" id="UP000826195">
    <property type="component" value="Unassembled WGS sequence"/>
</dbReference>
<name>A0AAV7I1B5_COTGL</name>
<keyword evidence="1" id="KW-1133">Transmembrane helix</keyword>
<keyword evidence="1" id="KW-0472">Membrane</keyword>
<protein>
    <submittedName>
        <fullName evidence="2">Uncharacterized protein</fullName>
    </submittedName>
</protein>
<evidence type="ECO:0000313" key="2">
    <source>
        <dbReference type="EMBL" id="KAH0537993.1"/>
    </source>
</evidence>
<proteinExistence type="predicted"/>
<keyword evidence="1" id="KW-0812">Transmembrane</keyword>
<evidence type="ECO:0000256" key="1">
    <source>
        <dbReference type="SAM" id="Phobius"/>
    </source>
</evidence>
<keyword evidence="3" id="KW-1185">Reference proteome</keyword>
<evidence type="ECO:0000313" key="3">
    <source>
        <dbReference type="Proteomes" id="UP000826195"/>
    </source>
</evidence>
<comment type="caution">
    <text evidence="2">The sequence shown here is derived from an EMBL/GenBank/DDBJ whole genome shotgun (WGS) entry which is preliminary data.</text>
</comment>
<feature type="transmembrane region" description="Helical" evidence="1">
    <location>
        <begin position="69"/>
        <end position="89"/>
    </location>
</feature>
<dbReference type="AlphaFoldDB" id="A0AAV7I1B5"/>
<sequence>MRSYYSGWERREVTGAVIQTTLDQSWPSTSNYQGPSTAGQAGYYTGVISGPQAGLTPGNGVSRADSGSCINVILVSVIFVGLVFIGVILVRVVLWILRVLFCEGFGDLIFFSRRIFGSFKWFVGNDVDCFSCWSSGDKNRVVTSGEFYPVAWFIGIKGS</sequence>